<dbReference type="Pfam" id="PF13460">
    <property type="entry name" value="NAD_binding_10"/>
    <property type="match status" value="1"/>
</dbReference>
<sequence>MSTLVIGANGQIGRLFCQHAAQRNIDVTAMLRNPDQENFFQALDIPTVIADLEGDFEAALSAFDQVVFTAGSGPSTGLDKTLLIDLYGAIRVIKAAEQAGMKQFLMVSALRADKPLEAPEKLQPYMAAKLAADEILLKSEVPFTILRPGRLTDEAATGFIQSPLSDNRDPITITREDVALTMLEVLGQGWAIGKTINLLNGKHSINTLKKLCSLY</sequence>
<feature type="domain" description="NAD(P)-binding" evidence="1">
    <location>
        <begin position="7"/>
        <end position="186"/>
    </location>
</feature>
<accession>A0A1Y0IIT5</accession>
<reference evidence="2 3" key="1">
    <citation type="submission" date="2017-05" db="EMBL/GenBank/DDBJ databases">
        <title>Genomic insights into alkan degradation activity of Oleiphilus messinensis.</title>
        <authorList>
            <person name="Kozyavkin S.A."/>
            <person name="Slesarev A.I."/>
            <person name="Golyshin P.N."/>
            <person name="Korzhenkov A."/>
            <person name="Golyshina O.N."/>
            <person name="Toshchakov S.V."/>
        </authorList>
    </citation>
    <scope>NUCLEOTIDE SEQUENCE [LARGE SCALE GENOMIC DNA]</scope>
    <source>
        <strain evidence="2 3">ME102</strain>
    </source>
</reference>
<organism evidence="2 3">
    <name type="scientific">Oleiphilus messinensis</name>
    <dbReference type="NCBI Taxonomy" id="141451"/>
    <lineage>
        <taxon>Bacteria</taxon>
        <taxon>Pseudomonadati</taxon>
        <taxon>Pseudomonadota</taxon>
        <taxon>Gammaproteobacteria</taxon>
        <taxon>Oceanospirillales</taxon>
        <taxon>Oleiphilaceae</taxon>
        <taxon>Oleiphilus</taxon>
    </lineage>
</organism>
<evidence type="ECO:0000259" key="1">
    <source>
        <dbReference type="Pfam" id="PF13460"/>
    </source>
</evidence>
<dbReference type="PANTHER" id="PTHR15020:SF50">
    <property type="entry name" value="UPF0659 PROTEIN YMR090W"/>
    <property type="match status" value="1"/>
</dbReference>
<dbReference type="EMBL" id="CP021425">
    <property type="protein sequence ID" value="ARU59343.1"/>
    <property type="molecule type" value="Genomic_DNA"/>
</dbReference>
<dbReference type="RefSeq" id="WP_087464028.1">
    <property type="nucleotide sequence ID" value="NZ_CP021425.1"/>
</dbReference>
<dbReference type="AlphaFoldDB" id="A0A1Y0IIT5"/>
<dbReference type="Proteomes" id="UP000196027">
    <property type="component" value="Chromosome"/>
</dbReference>
<evidence type="ECO:0000313" key="2">
    <source>
        <dbReference type="EMBL" id="ARU59343.1"/>
    </source>
</evidence>
<evidence type="ECO:0000313" key="3">
    <source>
        <dbReference type="Proteomes" id="UP000196027"/>
    </source>
</evidence>
<gene>
    <name evidence="2" type="ORF">OLMES_5363</name>
</gene>
<dbReference type="OrthoDB" id="9803892at2"/>
<dbReference type="PANTHER" id="PTHR15020">
    <property type="entry name" value="FLAVIN REDUCTASE-RELATED"/>
    <property type="match status" value="1"/>
</dbReference>
<dbReference type="InterPro" id="IPR016040">
    <property type="entry name" value="NAD(P)-bd_dom"/>
</dbReference>
<keyword evidence="3" id="KW-1185">Reference proteome</keyword>
<dbReference type="KEGG" id="ome:OLMES_5363"/>
<dbReference type="InterPro" id="IPR036291">
    <property type="entry name" value="NAD(P)-bd_dom_sf"/>
</dbReference>
<protein>
    <submittedName>
        <fullName evidence="2">NAD-dependent epimerase/dehydratase</fullName>
    </submittedName>
</protein>
<dbReference type="CDD" id="cd05243">
    <property type="entry name" value="SDR_a5"/>
    <property type="match status" value="1"/>
</dbReference>
<proteinExistence type="predicted"/>
<dbReference type="Gene3D" id="3.40.50.720">
    <property type="entry name" value="NAD(P)-binding Rossmann-like Domain"/>
    <property type="match status" value="1"/>
</dbReference>
<dbReference type="SUPFAM" id="SSF51735">
    <property type="entry name" value="NAD(P)-binding Rossmann-fold domains"/>
    <property type="match status" value="1"/>
</dbReference>
<name>A0A1Y0IIT5_9GAMM</name>